<dbReference type="SUPFAM" id="SSF55797">
    <property type="entry name" value="PR-1-like"/>
    <property type="match status" value="1"/>
</dbReference>
<dbReference type="CDD" id="cd05379">
    <property type="entry name" value="CAP_bacterial"/>
    <property type="match status" value="1"/>
</dbReference>
<dbReference type="PANTHER" id="PTHR31157:SF1">
    <property type="entry name" value="SCP DOMAIN-CONTAINING PROTEIN"/>
    <property type="match status" value="1"/>
</dbReference>
<keyword evidence="1" id="KW-0732">Signal</keyword>
<dbReference type="RefSeq" id="WP_154447187.1">
    <property type="nucleotide sequence ID" value="NZ_WIND01000011.1"/>
</dbReference>
<feature type="signal peptide" evidence="1">
    <location>
        <begin position="1"/>
        <end position="17"/>
    </location>
</feature>
<sequence length="183" mass="19853">MSYIRGFLLLLSLGLLAACTTPPPEQVGGVQMIREADTQAVMTSHVDALNAYRATRGLRPVTLSARLTAAARTHARDMSVQERAWHFGSDGTSPRDRAERAGFAGRVLGENISESFDDELQVLQSWIDDPVTRSVMLSPEADSVGLGWFQESDGKLWWVQLLGQSSAPLIASRAGFAPPTPES</sequence>
<feature type="chain" id="PRO_5027078069" evidence="1">
    <location>
        <begin position="18"/>
        <end position="183"/>
    </location>
</feature>
<evidence type="ECO:0000259" key="2">
    <source>
        <dbReference type="Pfam" id="PF00188"/>
    </source>
</evidence>
<evidence type="ECO:0000313" key="3">
    <source>
        <dbReference type="EMBL" id="MSU90704.1"/>
    </source>
</evidence>
<feature type="domain" description="SCP" evidence="2">
    <location>
        <begin position="46"/>
        <end position="160"/>
    </location>
</feature>
<dbReference type="Gene3D" id="3.40.33.10">
    <property type="entry name" value="CAP"/>
    <property type="match status" value="1"/>
</dbReference>
<organism evidence="3 4">
    <name type="scientific">Halovulum marinum</name>
    <dbReference type="NCBI Taxonomy" id="2662447"/>
    <lineage>
        <taxon>Bacteria</taxon>
        <taxon>Pseudomonadati</taxon>
        <taxon>Pseudomonadota</taxon>
        <taxon>Alphaproteobacteria</taxon>
        <taxon>Rhodobacterales</taxon>
        <taxon>Paracoccaceae</taxon>
        <taxon>Halovulum</taxon>
    </lineage>
</organism>
<evidence type="ECO:0000313" key="4">
    <source>
        <dbReference type="Proteomes" id="UP000474957"/>
    </source>
</evidence>
<evidence type="ECO:0000256" key="1">
    <source>
        <dbReference type="SAM" id="SignalP"/>
    </source>
</evidence>
<proteinExistence type="predicted"/>
<dbReference type="InterPro" id="IPR014044">
    <property type="entry name" value="CAP_dom"/>
</dbReference>
<dbReference type="PANTHER" id="PTHR31157">
    <property type="entry name" value="SCP DOMAIN-CONTAINING PROTEIN"/>
    <property type="match status" value="1"/>
</dbReference>
<dbReference type="InterPro" id="IPR035940">
    <property type="entry name" value="CAP_sf"/>
</dbReference>
<dbReference type="EMBL" id="WIND01000011">
    <property type="protein sequence ID" value="MSU90704.1"/>
    <property type="molecule type" value="Genomic_DNA"/>
</dbReference>
<reference evidence="3 4" key="1">
    <citation type="submission" date="2019-10" db="EMBL/GenBank/DDBJ databases">
        <title>Cognatihalovulum marinum gen. nov. sp. nov., a new member of the family Rhodobacteraceae isolated from deep seawater of the Northwest Indian Ocean.</title>
        <authorList>
            <person name="Ruan C."/>
            <person name="Wang J."/>
            <person name="Zheng X."/>
            <person name="Song L."/>
            <person name="Zhu Y."/>
            <person name="Huang Y."/>
            <person name="Lu Z."/>
            <person name="Du W."/>
            <person name="Huang L."/>
            <person name="Dai X."/>
        </authorList>
    </citation>
    <scope>NUCLEOTIDE SEQUENCE [LARGE SCALE GENOMIC DNA]</scope>
    <source>
        <strain evidence="3 4">2CG4</strain>
    </source>
</reference>
<comment type="caution">
    <text evidence="3">The sequence shown here is derived from an EMBL/GenBank/DDBJ whole genome shotgun (WGS) entry which is preliminary data.</text>
</comment>
<name>A0A6L5Z3Y8_9RHOB</name>
<protein>
    <submittedName>
        <fullName evidence="3">CAP domain-containing protein</fullName>
    </submittedName>
</protein>
<keyword evidence="4" id="KW-1185">Reference proteome</keyword>
<dbReference type="PROSITE" id="PS51257">
    <property type="entry name" value="PROKAR_LIPOPROTEIN"/>
    <property type="match status" value="1"/>
</dbReference>
<dbReference type="AlphaFoldDB" id="A0A6L5Z3Y8"/>
<gene>
    <name evidence="3" type="ORF">GE300_13950</name>
</gene>
<dbReference type="Proteomes" id="UP000474957">
    <property type="component" value="Unassembled WGS sequence"/>
</dbReference>
<dbReference type="Pfam" id="PF00188">
    <property type="entry name" value="CAP"/>
    <property type="match status" value="1"/>
</dbReference>
<accession>A0A6L5Z3Y8</accession>